<keyword evidence="4" id="KW-0539">Nucleus</keyword>
<keyword evidence="11" id="KW-1185">Reference proteome</keyword>
<evidence type="ECO:0000313" key="10">
    <source>
        <dbReference type="EMBL" id="KAJ8653723.1"/>
    </source>
</evidence>
<evidence type="ECO:0000256" key="8">
    <source>
        <dbReference type="SAM" id="MobiDB-lite"/>
    </source>
</evidence>
<sequence>MRPKTQRAYRRTMHSYSLGFGFRPPYQLLVDADFCLEASKQKIDMATELENTFQEPTKTFITECSIQELRKQQGPAAAGANGLARKFERRRCPHTHQPIASADCVAQVIGPENKYNYCVGSQNIELRNKLREIPGIPMFYVKSHMIIMEMMSKKSKEAIKKLEEEKMLPSAKENEKLKSAKMIASTKEEEPKKKKKTKGVNPLACKKSTKIPPPPPKKRKRELGEKEKKKKAKKEEEEEKQQPSVDEPTPEKQEDVGADDAEEKKKKRRRRKKTKKTDDAEQVPPSSNTEEHSSNNNNNDVEEQ</sequence>
<dbReference type="GO" id="GO:0006364">
    <property type="term" value="P:rRNA processing"/>
    <property type="evidence" value="ECO:0007669"/>
    <property type="project" value="UniProtKB-KW"/>
</dbReference>
<evidence type="ECO:0000256" key="2">
    <source>
        <dbReference type="ARBA" id="ARBA00022517"/>
    </source>
</evidence>
<comment type="caution">
    <text evidence="10">The sequence shown here is derived from an EMBL/GenBank/DDBJ whole genome shotgun (WGS) entry which is preliminary data.</text>
</comment>
<keyword evidence="3" id="KW-0698">rRNA processing</keyword>
<evidence type="ECO:0000256" key="3">
    <source>
        <dbReference type="ARBA" id="ARBA00022552"/>
    </source>
</evidence>
<dbReference type="Proteomes" id="UP001234581">
    <property type="component" value="Unassembled WGS sequence"/>
</dbReference>
<dbReference type="SUPFAM" id="SSF88723">
    <property type="entry name" value="PIN domain-like"/>
    <property type="match status" value="1"/>
</dbReference>
<comment type="similarity">
    <text evidence="6">Belongs to the UTP23/FCF1 family. UTP23 subfamily.</text>
</comment>
<dbReference type="FunFam" id="3.40.50.1010:FF:000006">
    <property type="entry name" value="rRNA-processing protein UTP23 homolog"/>
    <property type="match status" value="1"/>
</dbReference>
<feature type="compositionally biased region" description="Basic residues" evidence="8">
    <location>
        <begin position="265"/>
        <end position="275"/>
    </location>
</feature>
<dbReference type="InterPro" id="IPR057776">
    <property type="entry name" value="UTP23_sensor"/>
</dbReference>
<dbReference type="Gene3D" id="3.40.50.1010">
    <property type="entry name" value="5'-nuclease"/>
    <property type="match status" value="1"/>
</dbReference>
<evidence type="ECO:0000256" key="1">
    <source>
        <dbReference type="ARBA" id="ARBA00004604"/>
    </source>
</evidence>
<dbReference type="InterPro" id="IPR006984">
    <property type="entry name" value="Fcf1/UTP23"/>
</dbReference>
<dbReference type="InterPro" id="IPR029060">
    <property type="entry name" value="PIN-like_dom_sf"/>
</dbReference>
<evidence type="ECO:0000256" key="5">
    <source>
        <dbReference type="ARBA" id="ARBA00037300"/>
    </source>
</evidence>
<feature type="region of interest" description="Disordered" evidence="8">
    <location>
        <begin position="170"/>
        <end position="304"/>
    </location>
</feature>
<gene>
    <name evidence="10" type="ORF">O0I10_010645</name>
</gene>
<dbReference type="RefSeq" id="XP_058338637.1">
    <property type="nucleotide sequence ID" value="XM_058490624.1"/>
</dbReference>
<dbReference type="Pfam" id="PF04900">
    <property type="entry name" value="Fcf1"/>
    <property type="match status" value="1"/>
</dbReference>
<evidence type="ECO:0000256" key="7">
    <source>
        <dbReference type="ARBA" id="ARBA00076388"/>
    </source>
</evidence>
<comment type="subcellular location">
    <subcellularLocation>
        <location evidence="1">Nucleus</location>
        <location evidence="1">Nucleolus</location>
    </subcellularLocation>
</comment>
<dbReference type="GeneID" id="83218048"/>
<feature type="compositionally biased region" description="Low complexity" evidence="8">
    <location>
        <begin position="294"/>
        <end position="304"/>
    </location>
</feature>
<proteinExistence type="inferred from homology"/>
<evidence type="ECO:0000256" key="4">
    <source>
        <dbReference type="ARBA" id="ARBA00023242"/>
    </source>
</evidence>
<evidence type="ECO:0000313" key="11">
    <source>
        <dbReference type="Proteomes" id="UP001234581"/>
    </source>
</evidence>
<reference evidence="10 11" key="1">
    <citation type="submission" date="2023-03" db="EMBL/GenBank/DDBJ databases">
        <title>Genome sequence of Lichtheimia ornata CBS 291.66.</title>
        <authorList>
            <person name="Mohabir J.T."/>
            <person name="Shea T.P."/>
            <person name="Kurbessoian T."/>
            <person name="Berby B."/>
            <person name="Fontaine J."/>
            <person name="Livny J."/>
            <person name="Gnirke A."/>
            <person name="Stajich J.E."/>
            <person name="Cuomo C.A."/>
        </authorList>
    </citation>
    <scope>NUCLEOTIDE SEQUENCE [LARGE SCALE GENOMIC DNA]</scope>
    <source>
        <strain evidence="10">CBS 291.66</strain>
    </source>
</reference>
<evidence type="ECO:0000256" key="6">
    <source>
        <dbReference type="ARBA" id="ARBA00038503"/>
    </source>
</evidence>
<organism evidence="10 11">
    <name type="scientific">Lichtheimia ornata</name>
    <dbReference type="NCBI Taxonomy" id="688661"/>
    <lineage>
        <taxon>Eukaryota</taxon>
        <taxon>Fungi</taxon>
        <taxon>Fungi incertae sedis</taxon>
        <taxon>Mucoromycota</taxon>
        <taxon>Mucoromycotina</taxon>
        <taxon>Mucoromycetes</taxon>
        <taxon>Mucorales</taxon>
        <taxon>Lichtheimiaceae</taxon>
        <taxon>Lichtheimia</taxon>
    </lineage>
</organism>
<accession>A0AAD7XUV2</accession>
<dbReference type="AlphaFoldDB" id="A0AAD7XUV2"/>
<name>A0AAD7XUV2_9FUNG</name>
<dbReference type="GO" id="GO:0032040">
    <property type="term" value="C:small-subunit processome"/>
    <property type="evidence" value="ECO:0007669"/>
    <property type="project" value="InterPro"/>
</dbReference>
<feature type="domain" description="UTP23 sensor motif region" evidence="9">
    <location>
        <begin position="191"/>
        <end position="208"/>
    </location>
</feature>
<dbReference type="EMBL" id="JARTCD010000073">
    <property type="protein sequence ID" value="KAJ8653723.1"/>
    <property type="molecule type" value="Genomic_DNA"/>
</dbReference>
<evidence type="ECO:0000259" key="9">
    <source>
        <dbReference type="Pfam" id="PF24779"/>
    </source>
</evidence>
<dbReference type="PANTHER" id="PTHR12416">
    <property type="entry name" value="RRNA-PROCESSING PROTEIN UTP23 HOMOLOG"/>
    <property type="match status" value="1"/>
</dbReference>
<comment type="function">
    <text evidence="5">Involved in rRNA-processing and ribosome biogenesis.</text>
</comment>
<dbReference type="Pfam" id="PF24779">
    <property type="entry name" value="UTP23_sensor"/>
    <property type="match status" value="1"/>
</dbReference>
<keyword evidence="2" id="KW-0690">Ribosome biogenesis</keyword>
<protein>
    <recommendedName>
        <fullName evidence="7">U three protein 23</fullName>
    </recommendedName>
</protein>